<dbReference type="SUPFAM" id="SSF56112">
    <property type="entry name" value="Protein kinase-like (PK-like)"/>
    <property type="match status" value="1"/>
</dbReference>
<evidence type="ECO:0000313" key="2">
    <source>
        <dbReference type="EMBL" id="CAL4144049.1"/>
    </source>
</evidence>
<reference evidence="2 3" key="1">
    <citation type="submission" date="2024-05" db="EMBL/GenBank/DDBJ databases">
        <authorList>
            <person name="Wallberg A."/>
        </authorList>
    </citation>
    <scope>NUCLEOTIDE SEQUENCE [LARGE SCALE GENOMIC DNA]</scope>
</reference>
<dbReference type="InterPro" id="IPR015897">
    <property type="entry name" value="CHK_kinase-like"/>
</dbReference>
<evidence type="ECO:0000313" key="3">
    <source>
        <dbReference type="Proteomes" id="UP001497623"/>
    </source>
</evidence>
<comment type="caution">
    <text evidence="2">The sequence shown here is derived from an EMBL/GenBank/DDBJ whole genome shotgun (WGS) entry which is preliminary data.</text>
</comment>
<dbReference type="PANTHER" id="PTHR11012:SF30">
    <property type="entry name" value="PROTEIN KINASE-LIKE DOMAIN-CONTAINING"/>
    <property type="match status" value="1"/>
</dbReference>
<gene>
    <name evidence="2" type="ORF">MNOR_LOCUS29378</name>
</gene>
<dbReference type="PANTHER" id="PTHR11012">
    <property type="entry name" value="PROTEIN KINASE-LIKE DOMAIN-CONTAINING"/>
    <property type="match status" value="1"/>
</dbReference>
<dbReference type="Pfam" id="PF02958">
    <property type="entry name" value="EcKL"/>
    <property type="match status" value="1"/>
</dbReference>
<dbReference type="InterPro" id="IPR004119">
    <property type="entry name" value="EcKL"/>
</dbReference>
<sequence>TLKLSIIMRTPSNRQEFTKEWLQYILNEYENKIRPNAKVVVNTFYVGDACKPGEGFSAVLTKINIEATLLDCVSIVDAVEDPSNGQQITYNLVVKLRPQDPFEIEMNNHLGLNIKEYKIYSSIMAELNNFQAEKAGNEFRINIPKLIYGKQTDDEFVLVMENLKEFGYDLKAMTEGLNLTESKNALEQIARLHAVSYVYNIQYNILQKFPCMNINKILSAALLGSSSAINMALGLLKTRPEMNTMLDKLDSAKHHIENNIKQVLNNLPENKMYVLNHGDFWINNLLLKHTIQNEDDDSTTCDVQLIDWQLSHWGSPAFDLHYFFGSCITPEQRQQYSEQLLQHYHQVFTAVTIRLGAPVPDWTYTKFKQEFDRLALFGFFKSLWFSSLLSEMSKKGRNMNQNTSTNPFLWKIKSALAKIIMPIFFKPSVSEFTMKRLICPMINELISGENPEFTERYLAVLQDADERGLFDVPRS</sequence>
<dbReference type="AlphaFoldDB" id="A0AAV2RWG3"/>
<name>A0AAV2RWG3_MEGNR</name>
<proteinExistence type="predicted"/>
<organism evidence="2 3">
    <name type="scientific">Meganyctiphanes norvegica</name>
    <name type="common">Northern krill</name>
    <name type="synonym">Thysanopoda norvegica</name>
    <dbReference type="NCBI Taxonomy" id="48144"/>
    <lineage>
        <taxon>Eukaryota</taxon>
        <taxon>Metazoa</taxon>
        <taxon>Ecdysozoa</taxon>
        <taxon>Arthropoda</taxon>
        <taxon>Crustacea</taxon>
        <taxon>Multicrustacea</taxon>
        <taxon>Malacostraca</taxon>
        <taxon>Eumalacostraca</taxon>
        <taxon>Eucarida</taxon>
        <taxon>Euphausiacea</taxon>
        <taxon>Euphausiidae</taxon>
        <taxon>Meganyctiphanes</taxon>
    </lineage>
</organism>
<accession>A0AAV2RWG3</accession>
<evidence type="ECO:0000259" key="1">
    <source>
        <dbReference type="SMART" id="SM00587"/>
    </source>
</evidence>
<dbReference type="SMART" id="SM00587">
    <property type="entry name" value="CHK"/>
    <property type="match status" value="1"/>
</dbReference>
<feature type="domain" description="CHK kinase-like" evidence="1">
    <location>
        <begin position="158"/>
        <end position="354"/>
    </location>
</feature>
<feature type="non-terminal residue" evidence="2">
    <location>
        <position position="1"/>
    </location>
</feature>
<keyword evidence="3" id="KW-1185">Reference proteome</keyword>
<dbReference type="InterPro" id="IPR011009">
    <property type="entry name" value="Kinase-like_dom_sf"/>
</dbReference>
<protein>
    <recommendedName>
        <fullName evidence="1">CHK kinase-like domain-containing protein</fullName>
    </recommendedName>
</protein>
<dbReference type="Gene3D" id="3.90.1200.10">
    <property type="match status" value="1"/>
</dbReference>
<dbReference type="Proteomes" id="UP001497623">
    <property type="component" value="Unassembled WGS sequence"/>
</dbReference>
<dbReference type="EMBL" id="CAXKWB010033957">
    <property type="protein sequence ID" value="CAL4144049.1"/>
    <property type="molecule type" value="Genomic_DNA"/>
</dbReference>